<accession>A0A1M6HH12</accession>
<name>A0A1M6HH12_9BRAD</name>
<dbReference type="Gene3D" id="3.20.20.370">
    <property type="entry name" value="Glycoside hydrolase/deacetylase"/>
    <property type="match status" value="1"/>
</dbReference>
<dbReference type="Pfam" id="PF01522">
    <property type="entry name" value="Polysacc_deac_1"/>
    <property type="match status" value="1"/>
</dbReference>
<sequence length="730" mass="82089">MKICVLGLRGLPHVMGGVETHCEQLFPLMKGLHPDDSFTIIGRKGYLPEEVSEYHGLRIVSLPHARGKHLETITNTIFGVLYARFVLHAELIHLHGIGPALMAPVARALGMRLVVTYHSKNYEHHKWNRVARFILRIGELCAVTFGERVIAVSQCLATDLKQRFPKAAAKIYFIPNGATHINTAKSAAFRSNDVLARYGLEENKYIISIGRLVPEKGFHDLCRAFRTADLDCKLLIVGDADHRDEYSKRLLQQASDRIVFTGFISHDRLQILLQRASLFVLPSYNEGLSIAALEAVGAGTPILLSDIEPNRDLGFRMENYFRVGDADDLRRKISQDHELYGVDRDKALQQYNWDVVAAETARVYSTLQAHGREGKPGSLSLKHRAFNSGFGTLAAIGADRWLRFLARGRGVILMFHHVRPWRPREFAPNRGLEITPEFLDVVLTELRQEGFDIIPLDAVLDRARPGAAAGRPFAALTFDDGYRDNVEHAWPVLRRHNAPWTLFVTTDFADGRGRLWWLELEQAIARLDRVVLRGNGELRDLPSRTMVEKGAAFEAIYRHLRAGPEERLRAITADLAAQAGVDTRRLTANLCLGWDELQTLVREPDVLIGAHTLSHPILAKCDGTTAMREIAESKELLERRLGRPVRHLAYPFGDASAVGPREFRLARQAGYVTAITSRPAHVFPDHAAHPHALPRTSVNGLFQNTRALRAQFSGVPFLIWNRRRILKIEC</sequence>
<dbReference type="Gene3D" id="3.40.50.2000">
    <property type="entry name" value="Glycogen Phosphorylase B"/>
    <property type="match status" value="2"/>
</dbReference>
<comment type="function">
    <text evidence="1">Is involved in generating a small heat-stable compound (Nod), an acylated oligomer of N-acetylglucosamine, that stimulates mitosis in various plant protoplasts.</text>
</comment>
<keyword evidence="4" id="KW-0732">Signal</keyword>
<organism evidence="7 8">
    <name type="scientific">Bradyrhizobium lablabi</name>
    <dbReference type="NCBI Taxonomy" id="722472"/>
    <lineage>
        <taxon>Bacteria</taxon>
        <taxon>Pseudomonadati</taxon>
        <taxon>Pseudomonadota</taxon>
        <taxon>Alphaproteobacteria</taxon>
        <taxon>Hyphomicrobiales</taxon>
        <taxon>Nitrobacteraceae</taxon>
        <taxon>Bradyrhizobium</taxon>
    </lineage>
</organism>
<evidence type="ECO:0000256" key="1">
    <source>
        <dbReference type="ARBA" id="ARBA00003236"/>
    </source>
</evidence>
<dbReference type="Pfam" id="PF00534">
    <property type="entry name" value="Glycos_transf_1"/>
    <property type="match status" value="1"/>
</dbReference>
<dbReference type="CDD" id="cd03801">
    <property type="entry name" value="GT4_PimA-like"/>
    <property type="match status" value="1"/>
</dbReference>
<dbReference type="GO" id="GO:0016757">
    <property type="term" value="F:glycosyltransferase activity"/>
    <property type="evidence" value="ECO:0007669"/>
    <property type="project" value="InterPro"/>
</dbReference>
<dbReference type="InterPro" id="IPR051398">
    <property type="entry name" value="Polysacch_Deacetylase"/>
</dbReference>
<dbReference type="PANTHER" id="PTHR34216">
    <property type="match status" value="1"/>
</dbReference>
<proteinExistence type="inferred from homology"/>
<evidence type="ECO:0000259" key="6">
    <source>
        <dbReference type="PROSITE" id="PS51677"/>
    </source>
</evidence>
<dbReference type="InterPro" id="IPR001296">
    <property type="entry name" value="Glyco_trans_1"/>
</dbReference>
<dbReference type="EMBL" id="LT670844">
    <property type="protein sequence ID" value="SHJ21488.1"/>
    <property type="molecule type" value="Genomic_DNA"/>
</dbReference>
<dbReference type="InterPro" id="IPR011330">
    <property type="entry name" value="Glyco_hydro/deAcase_b/a-brl"/>
</dbReference>
<dbReference type="InterPro" id="IPR002509">
    <property type="entry name" value="NODB_dom"/>
</dbReference>
<dbReference type="PROSITE" id="PS51677">
    <property type="entry name" value="NODB"/>
    <property type="match status" value="1"/>
</dbReference>
<dbReference type="OrthoDB" id="9782872at2"/>
<protein>
    <recommendedName>
        <fullName evidence="3">Chitooligosaccharide deacetylase</fullName>
    </recommendedName>
    <alternativeName>
        <fullName evidence="5">Nodulation protein B</fullName>
    </alternativeName>
</protein>
<dbReference type="CDD" id="cd10968">
    <property type="entry name" value="CE4_Mlr8448_like_5s"/>
    <property type="match status" value="1"/>
</dbReference>
<dbReference type="InterPro" id="IPR028098">
    <property type="entry name" value="Glyco_trans_4-like_N"/>
</dbReference>
<dbReference type="AlphaFoldDB" id="A0A1M6HH12"/>
<dbReference type="Proteomes" id="UP000189935">
    <property type="component" value="Chromosome I"/>
</dbReference>
<reference evidence="7 8" key="1">
    <citation type="submission" date="2016-11" db="EMBL/GenBank/DDBJ databases">
        <authorList>
            <person name="Jaros S."/>
            <person name="Januszkiewicz K."/>
            <person name="Wedrychowicz H."/>
        </authorList>
    </citation>
    <scope>NUCLEOTIDE SEQUENCE [LARGE SCALE GENOMIC DNA]</scope>
    <source>
        <strain evidence="7 8">GAS499</strain>
    </source>
</reference>
<evidence type="ECO:0000256" key="2">
    <source>
        <dbReference type="ARBA" id="ARBA00010973"/>
    </source>
</evidence>
<evidence type="ECO:0000256" key="5">
    <source>
        <dbReference type="ARBA" id="ARBA00032976"/>
    </source>
</evidence>
<gene>
    <name evidence="7" type="ORF">SAMN05444159_0004</name>
</gene>
<dbReference type="PANTHER" id="PTHR34216:SF7">
    <property type="entry name" value="POLY-BETA-1,6-N-ACETYL-D-GLUCOSAMINE N-DEACETYLASE"/>
    <property type="match status" value="1"/>
</dbReference>
<dbReference type="SUPFAM" id="SSF88713">
    <property type="entry name" value="Glycoside hydrolase/deacetylase"/>
    <property type="match status" value="1"/>
</dbReference>
<evidence type="ECO:0000313" key="8">
    <source>
        <dbReference type="Proteomes" id="UP000189935"/>
    </source>
</evidence>
<evidence type="ECO:0000313" key="7">
    <source>
        <dbReference type="EMBL" id="SHJ21488.1"/>
    </source>
</evidence>
<dbReference type="Pfam" id="PF13439">
    <property type="entry name" value="Glyco_transf_4"/>
    <property type="match status" value="1"/>
</dbReference>
<keyword evidence="7" id="KW-0808">Transferase</keyword>
<comment type="similarity">
    <text evidence="2">Belongs to the polysaccharide deacetylase family.</text>
</comment>
<evidence type="ECO:0000256" key="4">
    <source>
        <dbReference type="ARBA" id="ARBA00022729"/>
    </source>
</evidence>
<dbReference type="GO" id="GO:0016810">
    <property type="term" value="F:hydrolase activity, acting on carbon-nitrogen (but not peptide) bonds"/>
    <property type="evidence" value="ECO:0007669"/>
    <property type="project" value="InterPro"/>
</dbReference>
<feature type="domain" description="NodB homology" evidence="6">
    <location>
        <begin position="472"/>
        <end position="730"/>
    </location>
</feature>
<evidence type="ECO:0000256" key="3">
    <source>
        <dbReference type="ARBA" id="ARBA00020071"/>
    </source>
</evidence>
<dbReference type="SUPFAM" id="SSF53756">
    <property type="entry name" value="UDP-Glycosyltransferase/glycogen phosphorylase"/>
    <property type="match status" value="1"/>
</dbReference>
<dbReference type="GO" id="GO:0005975">
    <property type="term" value="P:carbohydrate metabolic process"/>
    <property type="evidence" value="ECO:0007669"/>
    <property type="project" value="InterPro"/>
</dbReference>